<dbReference type="Gene3D" id="2.60.470.10">
    <property type="entry name" value="Acid-sensing ion channels like domains"/>
    <property type="match status" value="1"/>
</dbReference>
<dbReference type="GO" id="GO:0015280">
    <property type="term" value="F:ligand-gated sodium channel activity"/>
    <property type="evidence" value="ECO:0007669"/>
    <property type="project" value="TreeGrafter"/>
</dbReference>
<protein>
    <recommendedName>
        <fullName evidence="16">Pickpocket protein 19</fullName>
    </recommendedName>
</protein>
<dbReference type="PRINTS" id="PR01078">
    <property type="entry name" value="AMINACHANNEL"/>
</dbReference>
<dbReference type="AlphaFoldDB" id="B4MUR4"/>
<dbReference type="EMBL" id="CH963857">
    <property type="protein sequence ID" value="EDW76259.1"/>
    <property type="molecule type" value="Genomic_DNA"/>
</dbReference>
<gene>
    <name evidence="14" type="primary">Dwil\GK14756</name>
    <name evidence="14" type="ORF">Dwil_GK14756</name>
</gene>
<keyword evidence="4 12" id="KW-0894">Sodium channel</keyword>
<evidence type="ECO:0000256" key="11">
    <source>
        <dbReference type="ARBA" id="ARBA00023303"/>
    </source>
</evidence>
<reference evidence="14 15" key="1">
    <citation type="journal article" date="2007" name="Nature">
        <title>Evolution of genes and genomes on the Drosophila phylogeny.</title>
        <authorList>
            <consortium name="Drosophila 12 Genomes Consortium"/>
            <person name="Clark A.G."/>
            <person name="Eisen M.B."/>
            <person name="Smith D.R."/>
            <person name="Bergman C.M."/>
            <person name="Oliver B."/>
            <person name="Markow T.A."/>
            <person name="Kaufman T.C."/>
            <person name="Kellis M."/>
            <person name="Gelbart W."/>
            <person name="Iyer V.N."/>
            <person name="Pollard D.A."/>
            <person name="Sackton T.B."/>
            <person name="Larracuente A.M."/>
            <person name="Singh N.D."/>
            <person name="Abad J.P."/>
            <person name="Abt D.N."/>
            <person name="Adryan B."/>
            <person name="Aguade M."/>
            <person name="Akashi H."/>
            <person name="Anderson W.W."/>
            <person name="Aquadro C.F."/>
            <person name="Ardell D.H."/>
            <person name="Arguello R."/>
            <person name="Artieri C.G."/>
            <person name="Barbash D.A."/>
            <person name="Barker D."/>
            <person name="Barsanti P."/>
            <person name="Batterham P."/>
            <person name="Batzoglou S."/>
            <person name="Begun D."/>
            <person name="Bhutkar A."/>
            <person name="Blanco E."/>
            <person name="Bosak S.A."/>
            <person name="Bradley R.K."/>
            <person name="Brand A.D."/>
            <person name="Brent M.R."/>
            <person name="Brooks A.N."/>
            <person name="Brown R.H."/>
            <person name="Butlin R.K."/>
            <person name="Caggese C."/>
            <person name="Calvi B.R."/>
            <person name="Bernardo de Carvalho A."/>
            <person name="Caspi A."/>
            <person name="Castrezana S."/>
            <person name="Celniker S.E."/>
            <person name="Chang J.L."/>
            <person name="Chapple C."/>
            <person name="Chatterji S."/>
            <person name="Chinwalla A."/>
            <person name="Civetta A."/>
            <person name="Clifton S.W."/>
            <person name="Comeron J.M."/>
            <person name="Costello J.C."/>
            <person name="Coyne J.A."/>
            <person name="Daub J."/>
            <person name="David R.G."/>
            <person name="Delcher A.L."/>
            <person name="Delehaunty K."/>
            <person name="Do C.B."/>
            <person name="Ebling H."/>
            <person name="Edwards K."/>
            <person name="Eickbush T."/>
            <person name="Evans J.D."/>
            <person name="Filipski A."/>
            <person name="Findeiss S."/>
            <person name="Freyhult E."/>
            <person name="Fulton L."/>
            <person name="Fulton R."/>
            <person name="Garcia A.C."/>
            <person name="Gardiner A."/>
            <person name="Garfield D.A."/>
            <person name="Garvin B.E."/>
            <person name="Gibson G."/>
            <person name="Gilbert D."/>
            <person name="Gnerre S."/>
            <person name="Godfrey J."/>
            <person name="Good R."/>
            <person name="Gotea V."/>
            <person name="Gravely B."/>
            <person name="Greenberg A.J."/>
            <person name="Griffiths-Jones S."/>
            <person name="Gross S."/>
            <person name="Guigo R."/>
            <person name="Gustafson E.A."/>
            <person name="Haerty W."/>
            <person name="Hahn M.W."/>
            <person name="Halligan D.L."/>
            <person name="Halpern A.L."/>
            <person name="Halter G.M."/>
            <person name="Han M.V."/>
            <person name="Heger A."/>
            <person name="Hillier L."/>
            <person name="Hinrichs A.S."/>
            <person name="Holmes I."/>
            <person name="Hoskins R.A."/>
            <person name="Hubisz M.J."/>
            <person name="Hultmark D."/>
            <person name="Huntley M.A."/>
            <person name="Jaffe D.B."/>
            <person name="Jagadeeshan S."/>
            <person name="Jeck W.R."/>
            <person name="Johnson J."/>
            <person name="Jones C.D."/>
            <person name="Jordan W.C."/>
            <person name="Karpen G.H."/>
            <person name="Kataoka E."/>
            <person name="Keightley P.D."/>
            <person name="Kheradpour P."/>
            <person name="Kirkness E.F."/>
            <person name="Koerich L.B."/>
            <person name="Kristiansen K."/>
            <person name="Kudrna D."/>
            <person name="Kulathinal R.J."/>
            <person name="Kumar S."/>
            <person name="Kwok R."/>
            <person name="Lander E."/>
            <person name="Langley C.H."/>
            <person name="Lapoint R."/>
            <person name="Lazzaro B.P."/>
            <person name="Lee S.J."/>
            <person name="Levesque L."/>
            <person name="Li R."/>
            <person name="Lin C.F."/>
            <person name="Lin M.F."/>
            <person name="Lindblad-Toh K."/>
            <person name="Llopart A."/>
            <person name="Long M."/>
            <person name="Low L."/>
            <person name="Lozovsky E."/>
            <person name="Lu J."/>
            <person name="Luo M."/>
            <person name="Machado C.A."/>
            <person name="Makalowski W."/>
            <person name="Marzo M."/>
            <person name="Matsuda M."/>
            <person name="Matzkin L."/>
            <person name="McAllister B."/>
            <person name="McBride C.S."/>
            <person name="McKernan B."/>
            <person name="McKernan K."/>
            <person name="Mendez-Lago M."/>
            <person name="Minx P."/>
            <person name="Mollenhauer M.U."/>
            <person name="Montooth K."/>
            <person name="Mount S.M."/>
            <person name="Mu X."/>
            <person name="Myers E."/>
            <person name="Negre B."/>
            <person name="Newfeld S."/>
            <person name="Nielsen R."/>
            <person name="Noor M.A."/>
            <person name="O'Grady P."/>
            <person name="Pachter L."/>
            <person name="Papaceit M."/>
            <person name="Parisi M.J."/>
            <person name="Parisi M."/>
            <person name="Parts L."/>
            <person name="Pedersen J.S."/>
            <person name="Pesole G."/>
            <person name="Phillippy A.M."/>
            <person name="Ponting C.P."/>
            <person name="Pop M."/>
            <person name="Porcelli D."/>
            <person name="Powell J.R."/>
            <person name="Prohaska S."/>
            <person name="Pruitt K."/>
            <person name="Puig M."/>
            <person name="Quesneville H."/>
            <person name="Ram K.R."/>
            <person name="Rand D."/>
            <person name="Rasmussen M.D."/>
            <person name="Reed L.K."/>
            <person name="Reenan R."/>
            <person name="Reily A."/>
            <person name="Remington K.A."/>
            <person name="Rieger T.T."/>
            <person name="Ritchie M.G."/>
            <person name="Robin C."/>
            <person name="Rogers Y.H."/>
            <person name="Rohde C."/>
            <person name="Rozas J."/>
            <person name="Rubenfield M.J."/>
            <person name="Ruiz A."/>
            <person name="Russo S."/>
            <person name="Salzberg S.L."/>
            <person name="Sanchez-Gracia A."/>
            <person name="Saranga D.J."/>
            <person name="Sato H."/>
            <person name="Schaeffer S.W."/>
            <person name="Schatz M.C."/>
            <person name="Schlenke T."/>
            <person name="Schwartz R."/>
            <person name="Segarra C."/>
            <person name="Singh R.S."/>
            <person name="Sirot L."/>
            <person name="Sirota M."/>
            <person name="Sisneros N.B."/>
            <person name="Smith C.D."/>
            <person name="Smith T.F."/>
            <person name="Spieth J."/>
            <person name="Stage D.E."/>
            <person name="Stark A."/>
            <person name="Stephan W."/>
            <person name="Strausberg R.L."/>
            <person name="Strempel S."/>
            <person name="Sturgill D."/>
            <person name="Sutton G."/>
            <person name="Sutton G.G."/>
            <person name="Tao W."/>
            <person name="Teichmann S."/>
            <person name="Tobari Y.N."/>
            <person name="Tomimura Y."/>
            <person name="Tsolas J.M."/>
            <person name="Valente V.L."/>
            <person name="Venter E."/>
            <person name="Venter J.C."/>
            <person name="Vicario S."/>
            <person name="Vieira F.G."/>
            <person name="Vilella A.J."/>
            <person name="Villasante A."/>
            <person name="Walenz B."/>
            <person name="Wang J."/>
            <person name="Wasserman M."/>
            <person name="Watts T."/>
            <person name="Wilson D."/>
            <person name="Wilson R.K."/>
            <person name="Wing R.A."/>
            <person name="Wolfner M.F."/>
            <person name="Wong A."/>
            <person name="Wong G.K."/>
            <person name="Wu C.I."/>
            <person name="Wu G."/>
            <person name="Yamamoto D."/>
            <person name="Yang H.P."/>
            <person name="Yang S.P."/>
            <person name="Yorke J.A."/>
            <person name="Yoshida K."/>
            <person name="Zdobnov E."/>
            <person name="Zhang P."/>
            <person name="Zhang Y."/>
            <person name="Zimin A.V."/>
            <person name="Baldwin J."/>
            <person name="Abdouelleil A."/>
            <person name="Abdulkadir J."/>
            <person name="Abebe A."/>
            <person name="Abera B."/>
            <person name="Abreu J."/>
            <person name="Acer S.C."/>
            <person name="Aftuck L."/>
            <person name="Alexander A."/>
            <person name="An P."/>
            <person name="Anderson E."/>
            <person name="Anderson S."/>
            <person name="Arachi H."/>
            <person name="Azer M."/>
            <person name="Bachantsang P."/>
            <person name="Barry A."/>
            <person name="Bayul T."/>
            <person name="Berlin A."/>
            <person name="Bessette D."/>
            <person name="Bloom T."/>
            <person name="Blye J."/>
            <person name="Boguslavskiy L."/>
            <person name="Bonnet C."/>
            <person name="Boukhgalter B."/>
            <person name="Bourzgui I."/>
            <person name="Brown A."/>
            <person name="Cahill P."/>
            <person name="Channer S."/>
            <person name="Cheshatsang Y."/>
            <person name="Chuda L."/>
            <person name="Citroen M."/>
            <person name="Collymore A."/>
            <person name="Cooke P."/>
            <person name="Costello M."/>
            <person name="D'Aco K."/>
            <person name="Daza R."/>
            <person name="De Haan G."/>
            <person name="DeGray S."/>
            <person name="DeMaso C."/>
            <person name="Dhargay N."/>
            <person name="Dooley K."/>
            <person name="Dooley E."/>
            <person name="Doricent M."/>
            <person name="Dorje P."/>
            <person name="Dorjee K."/>
            <person name="Dupes A."/>
            <person name="Elong R."/>
            <person name="Falk J."/>
            <person name="Farina A."/>
            <person name="Faro S."/>
            <person name="Ferguson D."/>
            <person name="Fisher S."/>
            <person name="Foley C.D."/>
            <person name="Franke A."/>
            <person name="Friedrich D."/>
            <person name="Gadbois L."/>
            <person name="Gearin G."/>
            <person name="Gearin C.R."/>
            <person name="Giannoukos G."/>
            <person name="Goode T."/>
            <person name="Graham J."/>
            <person name="Grandbois E."/>
            <person name="Grewal S."/>
            <person name="Gyaltsen K."/>
            <person name="Hafez N."/>
            <person name="Hagos B."/>
            <person name="Hall J."/>
            <person name="Henson C."/>
            <person name="Hollinger A."/>
            <person name="Honan T."/>
            <person name="Huard M.D."/>
            <person name="Hughes L."/>
            <person name="Hurhula B."/>
            <person name="Husby M.E."/>
            <person name="Kamat A."/>
            <person name="Kanga B."/>
            <person name="Kashin S."/>
            <person name="Khazanovich D."/>
            <person name="Kisner P."/>
            <person name="Lance K."/>
            <person name="Lara M."/>
            <person name="Lee W."/>
            <person name="Lennon N."/>
            <person name="Letendre F."/>
            <person name="LeVine R."/>
            <person name="Lipovsky A."/>
            <person name="Liu X."/>
            <person name="Liu J."/>
            <person name="Liu S."/>
            <person name="Lokyitsang T."/>
            <person name="Lokyitsang Y."/>
            <person name="Lubonja R."/>
            <person name="Lui A."/>
            <person name="MacDonald P."/>
            <person name="Magnisalis V."/>
            <person name="Maru K."/>
            <person name="Matthews C."/>
            <person name="McCusker W."/>
            <person name="McDonough S."/>
            <person name="Mehta T."/>
            <person name="Meldrim J."/>
            <person name="Meneus L."/>
            <person name="Mihai O."/>
            <person name="Mihalev A."/>
            <person name="Mihova T."/>
            <person name="Mittelman R."/>
            <person name="Mlenga V."/>
            <person name="Montmayeur A."/>
            <person name="Mulrain L."/>
            <person name="Navidi A."/>
            <person name="Naylor J."/>
            <person name="Negash T."/>
            <person name="Nguyen T."/>
            <person name="Nguyen N."/>
            <person name="Nicol R."/>
            <person name="Norbu C."/>
            <person name="Norbu N."/>
            <person name="Novod N."/>
            <person name="O'Neill B."/>
            <person name="Osman S."/>
            <person name="Markiewicz E."/>
            <person name="Oyono O.L."/>
            <person name="Patti C."/>
            <person name="Phunkhang P."/>
            <person name="Pierre F."/>
            <person name="Priest M."/>
            <person name="Raghuraman S."/>
            <person name="Rege F."/>
            <person name="Reyes R."/>
            <person name="Rise C."/>
            <person name="Rogov P."/>
            <person name="Ross K."/>
            <person name="Ryan E."/>
            <person name="Settipalli S."/>
            <person name="Shea T."/>
            <person name="Sherpa N."/>
            <person name="Shi L."/>
            <person name="Shih D."/>
            <person name="Sparrow T."/>
            <person name="Spaulding J."/>
            <person name="Stalker J."/>
            <person name="Stange-Thomann N."/>
            <person name="Stavropoulos S."/>
            <person name="Stone C."/>
            <person name="Strader C."/>
            <person name="Tesfaye S."/>
            <person name="Thomson T."/>
            <person name="Thoulutsang Y."/>
            <person name="Thoulutsang D."/>
            <person name="Topham K."/>
            <person name="Topping I."/>
            <person name="Tsamla T."/>
            <person name="Vassiliev H."/>
            <person name="Vo A."/>
            <person name="Wangchuk T."/>
            <person name="Wangdi T."/>
            <person name="Weiand M."/>
            <person name="Wilkinson J."/>
            <person name="Wilson A."/>
            <person name="Yadav S."/>
            <person name="Young G."/>
            <person name="Yu Q."/>
            <person name="Zembek L."/>
            <person name="Zhong D."/>
            <person name="Zimmer A."/>
            <person name="Zwirko Z."/>
            <person name="Jaffe D.B."/>
            <person name="Alvarez P."/>
            <person name="Brockman W."/>
            <person name="Butler J."/>
            <person name="Chin C."/>
            <person name="Gnerre S."/>
            <person name="Grabherr M."/>
            <person name="Kleber M."/>
            <person name="Mauceli E."/>
            <person name="MacCallum I."/>
        </authorList>
    </citation>
    <scope>NUCLEOTIDE SEQUENCE [LARGE SCALE GENOMIC DNA]</scope>
    <source>
        <strain evidence="15">Tucson 14030-0811.24</strain>
    </source>
</reference>
<keyword evidence="9 13" id="KW-0472">Membrane</keyword>
<dbReference type="Gene3D" id="1.10.287.770">
    <property type="entry name" value="YojJ-like"/>
    <property type="match status" value="1"/>
</dbReference>
<keyword evidence="8 12" id="KW-0406">Ion transport</keyword>
<name>B4MUR4_DROWI</name>
<dbReference type="HOGENOM" id="CLU_024950_3_1_1"/>
<keyword evidence="6 13" id="KW-1133">Transmembrane helix</keyword>
<dbReference type="InParanoid" id="B4MUR4"/>
<comment type="subcellular location">
    <subcellularLocation>
        <location evidence="1">Membrane</location>
        <topology evidence="1">Multi-pass membrane protein</topology>
    </subcellularLocation>
</comment>
<dbReference type="FunCoup" id="B4MUR4">
    <property type="interactions" value="36"/>
</dbReference>
<dbReference type="OMA" id="LRYCNCT"/>
<sequence length="491" mass="57700">MKVRQVERELRLPKAAWKIPQQEPLKSITWMQLLDCYASRSHIHGLYQVFLPTIRLRMRLLWALALFCAISVLIYVSYLLAERYQRKHFQTTIAAAHLPMYKFSFPVVIICNKNRLNWSRLSQIEHQYNITSSQKELFERTLTAYDALSFGHFKVFNSLMDEDLLPLNHLNFTKIVTEMSWRCDELLEGCIWEKELVNCCDLFHPRRQTQGLCLAFNEQEQRRNYDMGPNTGLMVRLLLHKEKHAPGNERTKGFVIDIVEPFVWFGFPVEVVPYTRTNIGVTGVYNYYDESTFSMPSGQRRCVMDYERESEHFQTLQGQKYMLENCLAECQQRHLLAYCNCTLDLFYPPSNYKACELKDLPCLAAHNYLLQNYEEPGEHPYVHRNAPGLICDCLHNCKSLTLMTEIRKKVMEPWKVHNSSVNNGMLLNVFYKRPGMLAYKTNLIYSWLDLLVSFGGICQLCLGCSIISLIELMHFGLVDIPNYCWLRWWKN</sequence>
<evidence type="ECO:0000256" key="5">
    <source>
        <dbReference type="ARBA" id="ARBA00022692"/>
    </source>
</evidence>
<keyword evidence="10 12" id="KW-0739">Sodium transport</keyword>
<dbReference type="PROSITE" id="PS01206">
    <property type="entry name" value="ASC"/>
    <property type="match status" value="1"/>
</dbReference>
<proteinExistence type="inferred from homology"/>
<dbReference type="InterPro" id="IPR001873">
    <property type="entry name" value="ENaC"/>
</dbReference>
<evidence type="ECO:0000256" key="2">
    <source>
        <dbReference type="ARBA" id="ARBA00007193"/>
    </source>
</evidence>
<dbReference type="InterPro" id="IPR020903">
    <property type="entry name" value="ENaC_CS"/>
</dbReference>
<keyword evidence="15" id="KW-1185">Reference proteome</keyword>
<evidence type="ECO:0000256" key="9">
    <source>
        <dbReference type="ARBA" id="ARBA00023136"/>
    </source>
</evidence>
<evidence type="ECO:0000256" key="13">
    <source>
        <dbReference type="SAM" id="Phobius"/>
    </source>
</evidence>
<dbReference type="PANTHER" id="PTHR11690">
    <property type="entry name" value="AMILORIDE-SENSITIVE SODIUM CHANNEL-RELATED"/>
    <property type="match status" value="1"/>
</dbReference>
<evidence type="ECO:0000256" key="8">
    <source>
        <dbReference type="ARBA" id="ARBA00023065"/>
    </source>
</evidence>
<organism evidence="14 15">
    <name type="scientific">Drosophila willistoni</name>
    <name type="common">Fruit fly</name>
    <dbReference type="NCBI Taxonomy" id="7260"/>
    <lineage>
        <taxon>Eukaryota</taxon>
        <taxon>Metazoa</taxon>
        <taxon>Ecdysozoa</taxon>
        <taxon>Arthropoda</taxon>
        <taxon>Hexapoda</taxon>
        <taxon>Insecta</taxon>
        <taxon>Pterygota</taxon>
        <taxon>Neoptera</taxon>
        <taxon>Endopterygota</taxon>
        <taxon>Diptera</taxon>
        <taxon>Brachycera</taxon>
        <taxon>Muscomorpha</taxon>
        <taxon>Ephydroidea</taxon>
        <taxon>Drosophilidae</taxon>
        <taxon>Drosophila</taxon>
        <taxon>Sophophora</taxon>
    </lineage>
</organism>
<evidence type="ECO:0008006" key="16">
    <source>
        <dbReference type="Google" id="ProtNLM"/>
    </source>
</evidence>
<keyword evidence="11 12" id="KW-0407">Ion channel</keyword>
<evidence type="ECO:0000313" key="15">
    <source>
        <dbReference type="Proteomes" id="UP000007798"/>
    </source>
</evidence>
<comment type="similarity">
    <text evidence="2 12">Belongs to the amiloride-sensitive sodium channel (TC 1.A.6) family.</text>
</comment>
<dbReference type="Pfam" id="PF00858">
    <property type="entry name" value="ASC"/>
    <property type="match status" value="1"/>
</dbReference>
<dbReference type="Proteomes" id="UP000007798">
    <property type="component" value="Unassembled WGS sequence"/>
</dbReference>
<dbReference type="PhylomeDB" id="B4MUR4"/>
<evidence type="ECO:0000256" key="7">
    <source>
        <dbReference type="ARBA" id="ARBA00023053"/>
    </source>
</evidence>
<evidence type="ECO:0000256" key="4">
    <source>
        <dbReference type="ARBA" id="ARBA00022461"/>
    </source>
</evidence>
<dbReference type="KEGG" id="dwi:6642023"/>
<evidence type="ECO:0000256" key="12">
    <source>
        <dbReference type="RuleBase" id="RU000679"/>
    </source>
</evidence>
<keyword evidence="7" id="KW-0915">Sodium</keyword>
<dbReference type="eggNOG" id="KOG4294">
    <property type="taxonomic scope" value="Eukaryota"/>
</dbReference>
<dbReference type="OrthoDB" id="5874059at2759"/>
<evidence type="ECO:0000256" key="6">
    <source>
        <dbReference type="ARBA" id="ARBA00022989"/>
    </source>
</evidence>
<keyword evidence="5 12" id="KW-0812">Transmembrane</keyword>
<dbReference type="PANTHER" id="PTHR11690:SF288">
    <property type="entry name" value="AMILORIDE-SENSITIVE NA+ CHANNEL-RELATED"/>
    <property type="match status" value="1"/>
</dbReference>
<evidence type="ECO:0000256" key="1">
    <source>
        <dbReference type="ARBA" id="ARBA00004141"/>
    </source>
</evidence>
<evidence type="ECO:0000256" key="3">
    <source>
        <dbReference type="ARBA" id="ARBA00022448"/>
    </source>
</evidence>
<evidence type="ECO:0000313" key="14">
    <source>
        <dbReference type="EMBL" id="EDW76259.1"/>
    </source>
</evidence>
<accession>B4MUR4</accession>
<feature type="transmembrane region" description="Helical" evidence="13">
    <location>
        <begin position="60"/>
        <end position="81"/>
    </location>
</feature>
<keyword evidence="3 12" id="KW-0813">Transport</keyword>
<dbReference type="GO" id="GO:0005886">
    <property type="term" value="C:plasma membrane"/>
    <property type="evidence" value="ECO:0007669"/>
    <property type="project" value="TreeGrafter"/>
</dbReference>
<evidence type="ECO:0000256" key="10">
    <source>
        <dbReference type="ARBA" id="ARBA00023201"/>
    </source>
</evidence>